<dbReference type="InterPro" id="IPR001254">
    <property type="entry name" value="Trypsin_dom"/>
</dbReference>
<dbReference type="InterPro" id="IPR043504">
    <property type="entry name" value="Peptidase_S1_PA_chymotrypsin"/>
</dbReference>
<feature type="domain" description="Peptidase S1" evidence="6">
    <location>
        <begin position="107"/>
        <end position="338"/>
    </location>
</feature>
<dbReference type="SMART" id="SM00020">
    <property type="entry name" value="Tryp_SPc"/>
    <property type="match status" value="1"/>
</dbReference>
<dbReference type="InterPro" id="IPR009003">
    <property type="entry name" value="Peptidase_S1_PA"/>
</dbReference>
<keyword evidence="4" id="KW-1015">Disulfide bond</keyword>
<dbReference type="Pfam" id="PF00089">
    <property type="entry name" value="Trypsin"/>
    <property type="match status" value="1"/>
</dbReference>
<dbReference type="GO" id="GO:0006508">
    <property type="term" value="P:proteolysis"/>
    <property type="evidence" value="ECO:0007669"/>
    <property type="project" value="UniProtKB-KW"/>
</dbReference>
<keyword evidence="2 5" id="KW-0378">Hydrolase</keyword>
<dbReference type="GO" id="GO:0004252">
    <property type="term" value="F:serine-type endopeptidase activity"/>
    <property type="evidence" value="ECO:0007669"/>
    <property type="project" value="InterPro"/>
</dbReference>
<sequence length="339" mass="36567">MEVTSLRAGSVIPEFLLFFVNDKAENGSSSSLVQKIITETLIDTKAYFLINASSVQLSEISVSDAMNLLNGDTAPTPSIYTVSSTIQASQQNYSECGIKASSLSSKIVGGTDALLGAWPWQASLLLNGRHYCGASLISHNWLVSAAHCFDSSINVNLWTVALGRIHLNSEPGFKIQEIRIHENYERTTHANDISLLKLSTLVKFTEYIRPVCLPETSDVFPDDTSCYVTGWGRTTENGQFATTLKQAEVLIINATVCASPSMNSDFKIGPSMICAGYAAGKVDSCEGDSGGPLVAAKSNEAWYLVGITSFGDGCAKVNKPGVYSRLTYLRSWINDNCGL</sequence>
<dbReference type="PRINTS" id="PR00722">
    <property type="entry name" value="CHYMOTRYPSIN"/>
</dbReference>
<dbReference type="Gene3D" id="2.40.10.10">
    <property type="entry name" value="Trypsin-like serine proteases"/>
    <property type="match status" value="1"/>
</dbReference>
<evidence type="ECO:0000259" key="6">
    <source>
        <dbReference type="PROSITE" id="PS50240"/>
    </source>
</evidence>
<evidence type="ECO:0000313" key="8">
    <source>
        <dbReference type="Proteomes" id="UP000694569"/>
    </source>
</evidence>
<evidence type="ECO:0000256" key="3">
    <source>
        <dbReference type="ARBA" id="ARBA00022825"/>
    </source>
</evidence>
<dbReference type="PROSITE" id="PS00135">
    <property type="entry name" value="TRYPSIN_SER"/>
    <property type="match status" value="1"/>
</dbReference>
<keyword evidence="8" id="KW-1185">Reference proteome</keyword>
<dbReference type="PANTHER" id="PTHR24252:SF28">
    <property type="entry name" value="TRANSMEMBRANE PROTEASE SERINE 11C ISOFORM X1"/>
    <property type="match status" value="1"/>
</dbReference>
<evidence type="ECO:0000256" key="4">
    <source>
        <dbReference type="ARBA" id="ARBA00023157"/>
    </source>
</evidence>
<reference evidence="7" key="2">
    <citation type="submission" date="2025-09" db="UniProtKB">
        <authorList>
            <consortium name="Ensembl"/>
        </authorList>
    </citation>
    <scope>IDENTIFICATION</scope>
</reference>
<dbReference type="PROSITE" id="PS00134">
    <property type="entry name" value="TRYPSIN_HIS"/>
    <property type="match status" value="1"/>
</dbReference>
<reference evidence="7" key="1">
    <citation type="submission" date="2025-08" db="UniProtKB">
        <authorList>
            <consortium name="Ensembl"/>
        </authorList>
    </citation>
    <scope>IDENTIFICATION</scope>
</reference>
<dbReference type="Ensembl" id="ENSLLET00000008530.1">
    <property type="protein sequence ID" value="ENSLLEP00000008201.1"/>
    <property type="gene ID" value="ENSLLEG00000005213.1"/>
</dbReference>
<dbReference type="PROSITE" id="PS50240">
    <property type="entry name" value="TRYPSIN_DOM"/>
    <property type="match status" value="1"/>
</dbReference>
<name>A0A8C5M5J7_9ANUR</name>
<dbReference type="InterPro" id="IPR018114">
    <property type="entry name" value="TRYPSIN_HIS"/>
</dbReference>
<dbReference type="OrthoDB" id="9425590at2759"/>
<accession>A0A8C5M5J7</accession>
<dbReference type="FunFam" id="2.40.10.10:FF:000003">
    <property type="entry name" value="Transmembrane serine protease 3"/>
    <property type="match status" value="1"/>
</dbReference>
<evidence type="ECO:0000256" key="5">
    <source>
        <dbReference type="RuleBase" id="RU363034"/>
    </source>
</evidence>
<dbReference type="GeneTree" id="ENSGT00940000163094"/>
<dbReference type="Proteomes" id="UP000694569">
    <property type="component" value="Unplaced"/>
</dbReference>
<keyword evidence="1 5" id="KW-0645">Protease</keyword>
<dbReference type="InterPro" id="IPR033116">
    <property type="entry name" value="TRYPSIN_SER"/>
</dbReference>
<keyword evidence="3 5" id="KW-0720">Serine protease</keyword>
<dbReference type="CDD" id="cd00190">
    <property type="entry name" value="Tryp_SPc"/>
    <property type="match status" value="1"/>
</dbReference>
<evidence type="ECO:0000313" key="7">
    <source>
        <dbReference type="Ensembl" id="ENSLLEP00000008201.1"/>
    </source>
</evidence>
<organism evidence="7 8">
    <name type="scientific">Leptobrachium leishanense</name>
    <name type="common">Leishan spiny toad</name>
    <dbReference type="NCBI Taxonomy" id="445787"/>
    <lineage>
        <taxon>Eukaryota</taxon>
        <taxon>Metazoa</taxon>
        <taxon>Chordata</taxon>
        <taxon>Craniata</taxon>
        <taxon>Vertebrata</taxon>
        <taxon>Euteleostomi</taxon>
        <taxon>Amphibia</taxon>
        <taxon>Batrachia</taxon>
        <taxon>Anura</taxon>
        <taxon>Pelobatoidea</taxon>
        <taxon>Megophryidae</taxon>
        <taxon>Leptobrachium</taxon>
    </lineage>
</organism>
<dbReference type="SUPFAM" id="SSF50494">
    <property type="entry name" value="Trypsin-like serine proteases"/>
    <property type="match status" value="1"/>
</dbReference>
<dbReference type="AlphaFoldDB" id="A0A8C5M5J7"/>
<evidence type="ECO:0000256" key="1">
    <source>
        <dbReference type="ARBA" id="ARBA00022670"/>
    </source>
</evidence>
<dbReference type="InterPro" id="IPR001314">
    <property type="entry name" value="Peptidase_S1A"/>
</dbReference>
<dbReference type="PANTHER" id="PTHR24252">
    <property type="entry name" value="ACROSIN-RELATED"/>
    <property type="match status" value="1"/>
</dbReference>
<proteinExistence type="predicted"/>
<protein>
    <recommendedName>
        <fullName evidence="6">Peptidase S1 domain-containing protein</fullName>
    </recommendedName>
</protein>
<evidence type="ECO:0000256" key="2">
    <source>
        <dbReference type="ARBA" id="ARBA00022801"/>
    </source>
</evidence>